<accession>A0A1Z3N4L3</accession>
<evidence type="ECO:0000313" key="3">
    <source>
        <dbReference type="Proteomes" id="UP000197003"/>
    </source>
</evidence>
<name>A0A1Z3N4L3_BDEBC</name>
<keyword evidence="1" id="KW-0732">Signal</keyword>
<dbReference type="RefSeq" id="WP_088564060.1">
    <property type="nucleotide sequence ID" value="NZ_CP020946.1"/>
</dbReference>
<dbReference type="AlphaFoldDB" id="A0A1Z3N4L3"/>
<reference evidence="2 3" key="1">
    <citation type="submission" date="2017-04" db="EMBL/GenBank/DDBJ databases">
        <title>Whole genome sequence of Bdellovibrio bacteriovorus strain SSB218315.</title>
        <authorList>
            <person name="Oyedara O."/>
            <person name="Rodriguez-Perez M.A."/>
        </authorList>
    </citation>
    <scope>NUCLEOTIDE SEQUENCE [LARGE SCALE GENOMIC DNA]</scope>
    <source>
        <strain evidence="2 3">SSB218315</strain>
    </source>
</reference>
<organism evidence="2 3">
    <name type="scientific">Bdellovibrio bacteriovorus</name>
    <dbReference type="NCBI Taxonomy" id="959"/>
    <lineage>
        <taxon>Bacteria</taxon>
        <taxon>Pseudomonadati</taxon>
        <taxon>Bdellovibrionota</taxon>
        <taxon>Bdellovibrionia</taxon>
        <taxon>Bdellovibrionales</taxon>
        <taxon>Pseudobdellovibrionaceae</taxon>
        <taxon>Bdellovibrio</taxon>
    </lineage>
</organism>
<evidence type="ECO:0000256" key="1">
    <source>
        <dbReference type="SAM" id="SignalP"/>
    </source>
</evidence>
<dbReference type="Proteomes" id="UP000197003">
    <property type="component" value="Chromosome"/>
</dbReference>
<sequence>MKQITIALAAIMALAASPAQAFLSSQDETTLLATLNQENLTPGVHYNDIRCSVRNKKCLVKMEIKSQKAGCLIEHMNDVSDLYTESTTRDNHVRMVLSPYAEQALASCVAGLL</sequence>
<protein>
    <submittedName>
        <fullName evidence="2">Uncharacterized protein</fullName>
    </submittedName>
</protein>
<evidence type="ECO:0000313" key="2">
    <source>
        <dbReference type="EMBL" id="ASD62415.1"/>
    </source>
</evidence>
<feature type="signal peptide" evidence="1">
    <location>
        <begin position="1"/>
        <end position="21"/>
    </location>
</feature>
<feature type="chain" id="PRO_5013187468" evidence="1">
    <location>
        <begin position="22"/>
        <end position="113"/>
    </location>
</feature>
<dbReference type="EMBL" id="CP020946">
    <property type="protein sequence ID" value="ASD62415.1"/>
    <property type="molecule type" value="Genomic_DNA"/>
</dbReference>
<dbReference type="OrthoDB" id="5294754at2"/>
<gene>
    <name evidence="2" type="ORF">B9G79_01965</name>
</gene>
<proteinExistence type="predicted"/>